<accession>A0A345SS35</accession>
<reference evidence="3" key="1">
    <citation type="submission" date="2018-07" db="EMBL/GenBank/DDBJ databases">
        <title>Streptacidiphilus bronchialis DSM 106435 chromosome.</title>
        <authorList>
            <person name="Batra D."/>
            <person name="Gulvik C.A."/>
        </authorList>
    </citation>
    <scope>NUCLEOTIDE SEQUENCE [LARGE SCALE GENOMIC DNA]</scope>
    <source>
        <strain evidence="3">DSM 106435</strain>
    </source>
</reference>
<dbReference type="EMBL" id="CP031264">
    <property type="protein sequence ID" value="AXI76540.1"/>
    <property type="molecule type" value="Genomic_DNA"/>
</dbReference>
<dbReference type="OrthoDB" id="3870616at2"/>
<protein>
    <recommendedName>
        <fullName evidence="4">YcaO domain-containing protein</fullName>
    </recommendedName>
</protein>
<gene>
    <name evidence="2" type="ORF">C7M71_002680</name>
</gene>
<feature type="region of interest" description="Disordered" evidence="1">
    <location>
        <begin position="266"/>
        <end position="304"/>
    </location>
</feature>
<proteinExistence type="predicted"/>
<sequence length="565" mass="58639">MKLRPGSHFAPTEQGLYCRFHGSSFVLRGPSEVFRLFDSHLGALTDGTDLDALIATEQPSAAAVLRGIVGRLLERGLMLDLDTAGRPVPDAATAARHEDLLSHLEEHCARPYEVFAEVRAARVAVRGGGPAAAALTRALESFGIGLAEGADPARLTVLIDDVEAPADLLAVAASLSGPGALLPLVADEERIVVGPVLDGAGGLPGFASAVERVALWNRTDPAAPPPRPVGAVLAGSLAARRVLDRLTGIAETDDLLVVHGHTASVTTVPFTPPPPGPHRRPLTGRDLEPAATLTPADTDTDTDSDGEAAAALLTAPWRGTARWLENAAGTGRPIATAALRPVAAAPHGPLLGWGGSQAAARRDAVLALLRAQAAMADDGPATPGPPPGAPWTAAAGSSMAHLVLDGVLRLLATEAPAAAPERQVRWQDLGSSPVRALWSALDDYHGSPVELTERRLPGLDWSLVCCQDRRTGDLVSAEWGPTTPTAAHAALGTAFVTALHHGEKAPPPTAGAWCVELLPVRALHRLLGQVREGTAVGGRRIGGRLVTVDPVFGRHPLPSGRIWLT</sequence>
<dbReference type="KEGG" id="stri:C7M71_002680"/>
<evidence type="ECO:0008006" key="4">
    <source>
        <dbReference type="Google" id="ProtNLM"/>
    </source>
</evidence>
<evidence type="ECO:0000256" key="1">
    <source>
        <dbReference type="SAM" id="MobiDB-lite"/>
    </source>
</evidence>
<dbReference type="AlphaFoldDB" id="A0A345SS35"/>
<organism evidence="2 3">
    <name type="scientific">Peterkaempfera bronchialis</name>
    <dbReference type="NCBI Taxonomy" id="2126346"/>
    <lineage>
        <taxon>Bacteria</taxon>
        <taxon>Bacillati</taxon>
        <taxon>Actinomycetota</taxon>
        <taxon>Actinomycetes</taxon>
        <taxon>Kitasatosporales</taxon>
        <taxon>Streptomycetaceae</taxon>
        <taxon>Peterkaempfera</taxon>
    </lineage>
</organism>
<dbReference type="Proteomes" id="UP000249340">
    <property type="component" value="Chromosome"/>
</dbReference>
<keyword evidence="3" id="KW-1185">Reference proteome</keyword>
<evidence type="ECO:0000313" key="3">
    <source>
        <dbReference type="Proteomes" id="UP000249340"/>
    </source>
</evidence>
<name>A0A345SS35_9ACTN</name>
<evidence type="ECO:0000313" key="2">
    <source>
        <dbReference type="EMBL" id="AXI76540.1"/>
    </source>
</evidence>